<accession>A0A4C1TRQ5</accession>
<dbReference type="EMBL" id="BGZK01000080">
    <property type="protein sequence ID" value="GBP16594.1"/>
    <property type="molecule type" value="Genomic_DNA"/>
</dbReference>
<keyword evidence="2" id="KW-1185">Reference proteome</keyword>
<gene>
    <name evidence="1" type="ORF">EVAR_19389_1</name>
</gene>
<protein>
    <submittedName>
        <fullName evidence="1">Uncharacterized protein</fullName>
    </submittedName>
</protein>
<organism evidence="1 2">
    <name type="scientific">Eumeta variegata</name>
    <name type="common">Bagworm moth</name>
    <name type="synonym">Eumeta japonica</name>
    <dbReference type="NCBI Taxonomy" id="151549"/>
    <lineage>
        <taxon>Eukaryota</taxon>
        <taxon>Metazoa</taxon>
        <taxon>Ecdysozoa</taxon>
        <taxon>Arthropoda</taxon>
        <taxon>Hexapoda</taxon>
        <taxon>Insecta</taxon>
        <taxon>Pterygota</taxon>
        <taxon>Neoptera</taxon>
        <taxon>Endopterygota</taxon>
        <taxon>Lepidoptera</taxon>
        <taxon>Glossata</taxon>
        <taxon>Ditrysia</taxon>
        <taxon>Tineoidea</taxon>
        <taxon>Psychidae</taxon>
        <taxon>Oiketicinae</taxon>
        <taxon>Eumeta</taxon>
    </lineage>
</organism>
<evidence type="ECO:0000313" key="1">
    <source>
        <dbReference type="EMBL" id="GBP16594.1"/>
    </source>
</evidence>
<evidence type="ECO:0000313" key="2">
    <source>
        <dbReference type="Proteomes" id="UP000299102"/>
    </source>
</evidence>
<reference evidence="1 2" key="1">
    <citation type="journal article" date="2019" name="Commun. Biol.">
        <title>The bagworm genome reveals a unique fibroin gene that provides high tensile strength.</title>
        <authorList>
            <person name="Kono N."/>
            <person name="Nakamura H."/>
            <person name="Ohtoshi R."/>
            <person name="Tomita M."/>
            <person name="Numata K."/>
            <person name="Arakawa K."/>
        </authorList>
    </citation>
    <scope>NUCLEOTIDE SEQUENCE [LARGE SCALE GENOMIC DNA]</scope>
</reference>
<sequence>MGGRDRCVKAERLGRSCLSIIPRSRSHARLRRNATMSHAFCLRGVENNVFPQRSAGADLSSPAEAMVSAEVTYHRSSTAIAQTRQEPRLRHPRGVPCKVTESKCLLYAPEMSAISTRGTEP</sequence>
<dbReference type="AlphaFoldDB" id="A0A4C1TRQ5"/>
<proteinExistence type="predicted"/>
<dbReference type="Proteomes" id="UP000299102">
    <property type="component" value="Unassembled WGS sequence"/>
</dbReference>
<name>A0A4C1TRQ5_EUMVA</name>
<comment type="caution">
    <text evidence="1">The sequence shown here is derived from an EMBL/GenBank/DDBJ whole genome shotgun (WGS) entry which is preliminary data.</text>
</comment>